<accession>A0A1A9ZZE6</accession>
<dbReference type="AlphaFoldDB" id="A0A1A9ZZE6"/>
<dbReference type="Proteomes" id="UP000092445">
    <property type="component" value="Unassembled WGS sequence"/>
</dbReference>
<organism evidence="1 2">
    <name type="scientific">Glossina pallidipes</name>
    <name type="common">Tsetse fly</name>
    <dbReference type="NCBI Taxonomy" id="7398"/>
    <lineage>
        <taxon>Eukaryota</taxon>
        <taxon>Metazoa</taxon>
        <taxon>Ecdysozoa</taxon>
        <taxon>Arthropoda</taxon>
        <taxon>Hexapoda</taxon>
        <taxon>Insecta</taxon>
        <taxon>Pterygota</taxon>
        <taxon>Neoptera</taxon>
        <taxon>Endopterygota</taxon>
        <taxon>Diptera</taxon>
        <taxon>Brachycera</taxon>
        <taxon>Muscomorpha</taxon>
        <taxon>Hippoboscoidea</taxon>
        <taxon>Glossinidae</taxon>
        <taxon>Glossina</taxon>
    </lineage>
</organism>
<evidence type="ECO:0000313" key="1">
    <source>
        <dbReference type="EnsemblMetazoa" id="GPAI029654-PA"/>
    </source>
</evidence>
<evidence type="ECO:0000313" key="2">
    <source>
        <dbReference type="Proteomes" id="UP000092445"/>
    </source>
</evidence>
<dbReference type="EnsemblMetazoa" id="GPAI029654-RA">
    <property type="protein sequence ID" value="GPAI029654-PA"/>
    <property type="gene ID" value="GPAI029654"/>
</dbReference>
<dbReference type="VEuPathDB" id="VectorBase:GPAI029654"/>
<name>A0A1A9ZZE6_GLOPL</name>
<protein>
    <submittedName>
        <fullName evidence="1">Uncharacterized protein</fullName>
    </submittedName>
</protein>
<keyword evidence="2" id="KW-1185">Reference proteome</keyword>
<proteinExistence type="predicted"/>
<reference evidence="1" key="2">
    <citation type="submission" date="2020-05" db="UniProtKB">
        <authorList>
            <consortium name="EnsemblMetazoa"/>
        </authorList>
    </citation>
    <scope>IDENTIFICATION</scope>
    <source>
        <strain evidence="1">IAEA</strain>
    </source>
</reference>
<sequence>MGSTYVLRLNKQTAENSILPRSRRAWQKNYTWFPGAQKEIFSEMERVYKEEYKKYGEELFKEYAHSRRLNKRIYFDINAKLMKHALYNKYDELRPYRNEFGRLPLFYYYTKCAQTDESGQTDQAGNR</sequence>
<reference evidence="2" key="1">
    <citation type="submission" date="2014-03" db="EMBL/GenBank/DDBJ databases">
        <authorList>
            <person name="Aksoy S."/>
            <person name="Warren W."/>
            <person name="Wilson R.K."/>
        </authorList>
    </citation>
    <scope>NUCLEOTIDE SEQUENCE [LARGE SCALE GENOMIC DNA]</scope>
    <source>
        <strain evidence="2">IAEA</strain>
    </source>
</reference>